<evidence type="ECO:0000313" key="2">
    <source>
        <dbReference type="EMBL" id="KLT73720.1"/>
    </source>
</evidence>
<protein>
    <submittedName>
        <fullName evidence="2">Uncharacterized protein</fullName>
    </submittedName>
</protein>
<feature type="transmembrane region" description="Helical" evidence="1">
    <location>
        <begin position="113"/>
        <end position="130"/>
    </location>
</feature>
<accession>A0A0J0YUE1</accession>
<dbReference type="RefSeq" id="WP_047760221.1">
    <property type="nucleotide sequence ID" value="NZ_CP091510.1"/>
</dbReference>
<organism evidence="2 3">
    <name type="scientific">Neisseria arctica</name>
    <dbReference type="NCBI Taxonomy" id="1470200"/>
    <lineage>
        <taxon>Bacteria</taxon>
        <taxon>Pseudomonadati</taxon>
        <taxon>Pseudomonadota</taxon>
        <taxon>Betaproteobacteria</taxon>
        <taxon>Neisseriales</taxon>
        <taxon>Neisseriaceae</taxon>
        <taxon>Neisseria</taxon>
    </lineage>
</organism>
<reference evidence="2 3" key="1">
    <citation type="submission" date="2014-11" db="EMBL/GenBank/DDBJ databases">
        <title>Genome of a novel goose pathogen.</title>
        <authorList>
            <person name="Hansen C.M."/>
            <person name="Hueffer K."/>
            <person name="Choi S.C."/>
        </authorList>
    </citation>
    <scope>NUCLEOTIDE SEQUENCE [LARGE SCALE GENOMIC DNA]</scope>
    <source>
        <strain evidence="2 3">KH1503</strain>
    </source>
</reference>
<dbReference type="OrthoDB" id="6629833at2"/>
<dbReference type="EMBL" id="JTDO01000002">
    <property type="protein sequence ID" value="KLT73720.1"/>
    <property type="molecule type" value="Genomic_DNA"/>
</dbReference>
<evidence type="ECO:0000313" key="3">
    <source>
        <dbReference type="Proteomes" id="UP000036027"/>
    </source>
</evidence>
<keyword evidence="3" id="KW-1185">Reference proteome</keyword>
<keyword evidence="1" id="KW-1133">Transmembrane helix</keyword>
<evidence type="ECO:0000256" key="1">
    <source>
        <dbReference type="SAM" id="Phobius"/>
    </source>
</evidence>
<keyword evidence="1" id="KW-0472">Membrane</keyword>
<feature type="transmembrane region" description="Helical" evidence="1">
    <location>
        <begin position="150"/>
        <end position="172"/>
    </location>
</feature>
<proteinExistence type="predicted"/>
<feature type="transmembrane region" description="Helical" evidence="1">
    <location>
        <begin position="51"/>
        <end position="73"/>
    </location>
</feature>
<dbReference type="Proteomes" id="UP000036027">
    <property type="component" value="Unassembled WGS sequence"/>
</dbReference>
<feature type="transmembrane region" description="Helical" evidence="1">
    <location>
        <begin position="12"/>
        <end position="31"/>
    </location>
</feature>
<gene>
    <name evidence="2" type="ORF">PL75_01900</name>
</gene>
<dbReference type="PATRIC" id="fig|1470200.3.peg.1180"/>
<sequence>MITQFNKLIHSSIFITVLCWGTAYTYGWGTALTYGYPWWYIEVGGSNIATSLAYVLVMTILLAIGYFIGLYLMRNAISRKLTLIGSIRILTILSILFLVSMAGMYIFIGRPPLYFFLLYLCLAITLPCVFHRAGTLFSIDYRHFKKSESFIFTLMGFLVIYFLSFAFIIGLVRPYLYTDYAVIHYEGKPYYILKVNNNDYILAEKLYRNDSFVFLNRTTLKGYCIKMVSTANN</sequence>
<keyword evidence="1" id="KW-0812">Transmembrane</keyword>
<name>A0A0J0YUE1_9NEIS</name>
<comment type="caution">
    <text evidence="2">The sequence shown here is derived from an EMBL/GenBank/DDBJ whole genome shotgun (WGS) entry which is preliminary data.</text>
</comment>
<feature type="transmembrane region" description="Helical" evidence="1">
    <location>
        <begin position="85"/>
        <end position="107"/>
    </location>
</feature>
<dbReference type="AlphaFoldDB" id="A0A0J0YUE1"/>